<proteinExistence type="predicted"/>
<feature type="non-terminal residue" evidence="1">
    <location>
        <position position="1"/>
    </location>
</feature>
<protein>
    <submittedName>
        <fullName evidence="1">10820_t:CDS:1</fullName>
    </submittedName>
</protein>
<reference evidence="1" key="1">
    <citation type="submission" date="2021-06" db="EMBL/GenBank/DDBJ databases">
        <authorList>
            <person name="Kallberg Y."/>
            <person name="Tangrot J."/>
            <person name="Rosling A."/>
        </authorList>
    </citation>
    <scope>NUCLEOTIDE SEQUENCE</scope>
    <source>
        <strain evidence="1">IL203A</strain>
    </source>
</reference>
<gene>
    <name evidence="1" type="ORF">DHETER_LOCUS14066</name>
</gene>
<comment type="caution">
    <text evidence="1">The sequence shown here is derived from an EMBL/GenBank/DDBJ whole genome shotgun (WGS) entry which is preliminary data.</text>
</comment>
<dbReference type="EMBL" id="CAJVPU010041384">
    <property type="protein sequence ID" value="CAG8741334.1"/>
    <property type="molecule type" value="Genomic_DNA"/>
</dbReference>
<accession>A0ACA9Q824</accession>
<sequence>FGILLLELANEKLPYEECDGDFDKITVSILYNNDNKWNFNNAMPKEYINISKK</sequence>
<organism evidence="1 2">
    <name type="scientific">Dentiscutata heterogama</name>
    <dbReference type="NCBI Taxonomy" id="1316150"/>
    <lineage>
        <taxon>Eukaryota</taxon>
        <taxon>Fungi</taxon>
        <taxon>Fungi incertae sedis</taxon>
        <taxon>Mucoromycota</taxon>
        <taxon>Glomeromycotina</taxon>
        <taxon>Glomeromycetes</taxon>
        <taxon>Diversisporales</taxon>
        <taxon>Gigasporaceae</taxon>
        <taxon>Dentiscutata</taxon>
    </lineage>
</organism>
<evidence type="ECO:0000313" key="2">
    <source>
        <dbReference type="Proteomes" id="UP000789702"/>
    </source>
</evidence>
<feature type="non-terminal residue" evidence="1">
    <location>
        <position position="53"/>
    </location>
</feature>
<evidence type="ECO:0000313" key="1">
    <source>
        <dbReference type="EMBL" id="CAG8741334.1"/>
    </source>
</evidence>
<dbReference type="Proteomes" id="UP000789702">
    <property type="component" value="Unassembled WGS sequence"/>
</dbReference>
<name>A0ACA9Q824_9GLOM</name>
<keyword evidence="2" id="KW-1185">Reference proteome</keyword>